<evidence type="ECO:0000256" key="4">
    <source>
        <dbReference type="ARBA" id="ARBA00013682"/>
    </source>
</evidence>
<dbReference type="InterPro" id="IPR029063">
    <property type="entry name" value="SAM-dependent_MTases_sf"/>
</dbReference>
<gene>
    <name evidence="9" type="ORF">B0680_06100</name>
</gene>
<dbReference type="InterPro" id="IPR002052">
    <property type="entry name" value="DNA_methylase_N6_adenine_CS"/>
</dbReference>
<protein>
    <recommendedName>
        <fullName evidence="4 8">Ribosomal RNA small subunit methyltransferase D</fullName>
        <ecNumber evidence="3 8">2.1.1.171</ecNumber>
    </recommendedName>
</protein>
<dbReference type="EMBL" id="MUYU01000015">
    <property type="protein sequence ID" value="OOS23532.1"/>
    <property type="molecule type" value="Genomic_DNA"/>
</dbReference>
<evidence type="ECO:0000256" key="3">
    <source>
        <dbReference type="ARBA" id="ARBA00012141"/>
    </source>
</evidence>
<keyword evidence="5 8" id="KW-0489">Methyltransferase</keyword>
<evidence type="ECO:0000256" key="7">
    <source>
        <dbReference type="ARBA" id="ARBA00048326"/>
    </source>
</evidence>
<evidence type="ECO:0000313" key="10">
    <source>
        <dbReference type="Proteomes" id="UP000189800"/>
    </source>
</evidence>
<keyword evidence="8" id="KW-0698">rRNA processing</keyword>
<comment type="caution">
    <text evidence="9">The sequence shown here is derived from an EMBL/GenBank/DDBJ whole genome shotgun (WGS) entry which is preliminary data.</text>
</comment>
<dbReference type="Pfam" id="PF03602">
    <property type="entry name" value="Cons_hypoth95"/>
    <property type="match status" value="1"/>
</dbReference>
<dbReference type="EC" id="2.1.1.171" evidence="3 8"/>
<comment type="catalytic activity">
    <reaction evidence="7 8">
        <text>guanosine(966) in 16S rRNA + S-adenosyl-L-methionine = N(2)-methylguanosine(966) in 16S rRNA + S-adenosyl-L-homocysteine + H(+)</text>
        <dbReference type="Rhea" id="RHEA:23548"/>
        <dbReference type="Rhea" id="RHEA-COMP:10211"/>
        <dbReference type="Rhea" id="RHEA-COMP:10212"/>
        <dbReference type="ChEBI" id="CHEBI:15378"/>
        <dbReference type="ChEBI" id="CHEBI:57856"/>
        <dbReference type="ChEBI" id="CHEBI:59789"/>
        <dbReference type="ChEBI" id="CHEBI:74269"/>
        <dbReference type="ChEBI" id="CHEBI:74481"/>
        <dbReference type="EC" id="2.1.1.171"/>
    </reaction>
</comment>
<comment type="function">
    <text evidence="1 8">Specifically methylates the guanine in position 966 of 16S rRNA in the assembled 30S particle.</text>
</comment>
<dbReference type="SUPFAM" id="SSF53335">
    <property type="entry name" value="S-adenosyl-L-methionine-dependent methyltransferases"/>
    <property type="match status" value="1"/>
</dbReference>
<keyword evidence="10" id="KW-1185">Reference proteome</keyword>
<dbReference type="CDD" id="cd02440">
    <property type="entry name" value="AdoMet_MTases"/>
    <property type="match status" value="1"/>
</dbReference>
<dbReference type="PANTHER" id="PTHR43542">
    <property type="entry name" value="METHYLTRANSFERASE"/>
    <property type="match status" value="1"/>
</dbReference>
<dbReference type="PROSITE" id="PS00092">
    <property type="entry name" value="N6_MTASE"/>
    <property type="match status" value="1"/>
</dbReference>
<organism evidence="9 10">
    <name type="scientific">Moraxella pluranimalium</name>
    <dbReference type="NCBI Taxonomy" id="470453"/>
    <lineage>
        <taxon>Bacteria</taxon>
        <taxon>Pseudomonadati</taxon>
        <taxon>Pseudomonadota</taxon>
        <taxon>Gammaproteobacteria</taxon>
        <taxon>Moraxellales</taxon>
        <taxon>Moraxellaceae</taxon>
        <taxon>Moraxella</taxon>
    </lineage>
</organism>
<dbReference type="Gene3D" id="3.40.50.150">
    <property type="entry name" value="Vaccinia Virus protein VP39"/>
    <property type="match status" value="1"/>
</dbReference>
<dbReference type="InterPro" id="IPR004398">
    <property type="entry name" value="RNA_MeTrfase_RsmD"/>
</dbReference>
<dbReference type="PANTHER" id="PTHR43542:SF1">
    <property type="entry name" value="METHYLTRANSFERASE"/>
    <property type="match status" value="1"/>
</dbReference>
<evidence type="ECO:0000313" key="9">
    <source>
        <dbReference type="EMBL" id="OOS23532.1"/>
    </source>
</evidence>
<evidence type="ECO:0000256" key="5">
    <source>
        <dbReference type="ARBA" id="ARBA00022603"/>
    </source>
</evidence>
<reference evidence="9 10" key="1">
    <citation type="submission" date="2017-02" db="EMBL/GenBank/DDBJ databases">
        <title>Draft genome sequence of Moraxella pluranimalium CCUG 54913T type strain.</title>
        <authorList>
            <person name="Salva-Serra F."/>
            <person name="Engstrom-Jakobsson H."/>
            <person name="Thorell K."/>
            <person name="Jaen-Luchoro D."/>
            <person name="Gonzales-Siles L."/>
            <person name="Karlsson R."/>
            <person name="Yazdan S."/>
            <person name="Boulund F."/>
            <person name="Johnning A."/>
            <person name="Engstrand L."/>
            <person name="Kristiansson E."/>
            <person name="Moore E."/>
        </authorList>
    </citation>
    <scope>NUCLEOTIDE SEQUENCE [LARGE SCALE GENOMIC DNA]</scope>
    <source>
        <strain evidence="9 10">CCUG 54913</strain>
    </source>
</reference>
<keyword evidence="6 8" id="KW-0808">Transferase</keyword>
<dbReference type="RefSeq" id="WP_078254211.1">
    <property type="nucleotide sequence ID" value="NZ_MUYU01000015.1"/>
</dbReference>
<evidence type="ECO:0000256" key="1">
    <source>
        <dbReference type="ARBA" id="ARBA00002649"/>
    </source>
</evidence>
<dbReference type="OrthoDB" id="9803017at2"/>
<comment type="similarity">
    <text evidence="2 8">Belongs to the methyltransferase superfamily. RsmD family.</text>
</comment>
<dbReference type="STRING" id="470453.B0680_06100"/>
<sequence>MKTKKNNDKKTNQVRIIGGVHKRRLLSFIDADGLRPTPDRLRETLFNWLMGALTDARVLDVCAGSGVLGFECISRGAGSAVLIEKNPIQAKQLTANAKLLHIDTTTRIIHGDAVAVIETLDTPFDIIFIDPPYAAMLWQPLMDALQARQLMHSDTLIYIEADKPIDAVLNEQTLQQFDTVKYTKVGQAHAYLLTPIATL</sequence>
<evidence type="ECO:0000256" key="2">
    <source>
        <dbReference type="ARBA" id="ARBA00005269"/>
    </source>
</evidence>
<dbReference type="GO" id="GO:0003676">
    <property type="term" value="F:nucleic acid binding"/>
    <property type="evidence" value="ECO:0007669"/>
    <property type="project" value="InterPro"/>
</dbReference>
<proteinExistence type="inferred from homology"/>
<evidence type="ECO:0000256" key="6">
    <source>
        <dbReference type="ARBA" id="ARBA00022679"/>
    </source>
</evidence>
<dbReference type="NCBIfam" id="TIGR00095">
    <property type="entry name" value="16S rRNA (guanine(966)-N(2))-methyltransferase RsmD"/>
    <property type="match status" value="1"/>
</dbReference>
<dbReference type="GO" id="GO:0052913">
    <property type="term" value="F:16S rRNA (guanine(966)-N(2))-methyltransferase activity"/>
    <property type="evidence" value="ECO:0007669"/>
    <property type="project" value="UniProtKB-EC"/>
</dbReference>
<dbReference type="Proteomes" id="UP000189800">
    <property type="component" value="Unassembled WGS sequence"/>
</dbReference>
<accession>A0A1T0CMF2</accession>
<dbReference type="AlphaFoldDB" id="A0A1T0CMF2"/>
<evidence type="ECO:0000256" key="8">
    <source>
        <dbReference type="PIRNR" id="PIRNR004553"/>
    </source>
</evidence>
<name>A0A1T0CMF2_9GAMM</name>
<dbReference type="PIRSF" id="PIRSF004553">
    <property type="entry name" value="CHP00095"/>
    <property type="match status" value="1"/>
</dbReference>
<keyword evidence="8" id="KW-0949">S-adenosyl-L-methionine</keyword>